<organism evidence="2 3">
    <name type="scientific">Ruegeria atlantica</name>
    <dbReference type="NCBI Taxonomy" id="81569"/>
    <lineage>
        <taxon>Bacteria</taxon>
        <taxon>Pseudomonadati</taxon>
        <taxon>Pseudomonadota</taxon>
        <taxon>Alphaproteobacteria</taxon>
        <taxon>Rhodobacterales</taxon>
        <taxon>Roseobacteraceae</taxon>
        <taxon>Ruegeria</taxon>
    </lineage>
</organism>
<evidence type="ECO:0000256" key="1">
    <source>
        <dbReference type="SAM" id="Phobius"/>
    </source>
</evidence>
<dbReference type="RefSeq" id="WP_058276912.1">
    <property type="nucleotide sequence ID" value="NZ_CYPU01000023.1"/>
</dbReference>
<keyword evidence="1" id="KW-0472">Membrane</keyword>
<reference evidence="2 3" key="1">
    <citation type="submission" date="2015-09" db="EMBL/GenBank/DDBJ databases">
        <authorList>
            <consortium name="Swine Surveillance"/>
        </authorList>
    </citation>
    <scope>NUCLEOTIDE SEQUENCE [LARGE SCALE GENOMIC DNA]</scope>
    <source>
        <strain evidence="2 3">CECT 4292</strain>
    </source>
</reference>
<feature type="transmembrane region" description="Helical" evidence="1">
    <location>
        <begin position="78"/>
        <end position="100"/>
    </location>
</feature>
<evidence type="ECO:0000313" key="3">
    <source>
        <dbReference type="Proteomes" id="UP000050783"/>
    </source>
</evidence>
<name>A0A0N7LQ70_9RHOB</name>
<keyword evidence="1 2" id="KW-0812">Transmembrane</keyword>
<dbReference type="AlphaFoldDB" id="A0A0N7LQ70"/>
<accession>A0A0N7LQ70</accession>
<protein>
    <submittedName>
        <fullName evidence="2">Putative transmembrane transcriptional regulator (Anti-sigma factor)</fullName>
    </submittedName>
</protein>
<dbReference type="STRING" id="81569.RUM4293_02568"/>
<sequence length="248" mass="26417">MKFSDETLRAYLEGNADAAEAAAIEAAIETDLALEQRLMTLDPLAPVVQSVFENIPADAPQLELPQPMQVSTADASGGLWRLMAVAASVAVVAVSATFWATRPEPMGWAEQAAIYQSLYSPDTIESLDSSPVALDAQFARAEAQLGRSLNRDTLETLPGLELKRAQVLSFKGKPLIQVVFADDQGQPLAFCVIRQGEGAPAKDVKLAAISGVATATWAQDGYGYMLIGSSEQTDLDQQLNILTTTFAG</sequence>
<dbReference type="GeneID" id="55492619"/>
<dbReference type="Proteomes" id="UP000050783">
    <property type="component" value="Unassembled WGS sequence"/>
</dbReference>
<proteinExistence type="predicted"/>
<dbReference type="OrthoDB" id="7006010at2"/>
<gene>
    <name evidence="2" type="ORF">RUA4292_01364</name>
</gene>
<evidence type="ECO:0000313" key="2">
    <source>
        <dbReference type="EMBL" id="CUH47196.1"/>
    </source>
</evidence>
<keyword evidence="1" id="KW-1133">Transmembrane helix</keyword>
<dbReference type="EMBL" id="CYPU01000023">
    <property type="protein sequence ID" value="CUH47196.1"/>
    <property type="molecule type" value="Genomic_DNA"/>
</dbReference>